<dbReference type="PANTHER" id="PTHR43048">
    <property type="entry name" value="METHYLMALONYL-COA EPIMERASE"/>
    <property type="match status" value="1"/>
</dbReference>
<keyword evidence="1" id="KW-0479">Metal-binding</keyword>
<dbReference type="CDD" id="cd06587">
    <property type="entry name" value="VOC"/>
    <property type="match status" value="1"/>
</dbReference>
<feature type="domain" description="VOC" evidence="2">
    <location>
        <begin position="5"/>
        <end position="140"/>
    </location>
</feature>
<dbReference type="PANTHER" id="PTHR43048:SF3">
    <property type="entry name" value="METHYLMALONYL-COA EPIMERASE, MITOCHONDRIAL"/>
    <property type="match status" value="1"/>
</dbReference>
<dbReference type="PROSITE" id="PS51819">
    <property type="entry name" value="VOC"/>
    <property type="match status" value="2"/>
</dbReference>
<dbReference type="SUPFAM" id="SSF54593">
    <property type="entry name" value="Glyoxalase/Bleomycin resistance protein/Dihydroxybiphenyl dioxygenase"/>
    <property type="match status" value="2"/>
</dbReference>
<dbReference type="EMBL" id="JAGJCF010000021">
    <property type="protein sequence ID" value="MBP0617887.1"/>
    <property type="molecule type" value="Genomic_DNA"/>
</dbReference>
<gene>
    <name evidence="3" type="ORF">J6595_20095</name>
</gene>
<dbReference type="Pfam" id="PF00903">
    <property type="entry name" value="Glyoxalase"/>
    <property type="match status" value="2"/>
</dbReference>
<dbReference type="InterPro" id="IPR037523">
    <property type="entry name" value="VOC_core"/>
</dbReference>
<evidence type="ECO:0000313" key="4">
    <source>
        <dbReference type="Proteomes" id="UP000678276"/>
    </source>
</evidence>
<keyword evidence="4" id="KW-1185">Reference proteome</keyword>
<protein>
    <submittedName>
        <fullName evidence="3">VOC family protein</fullName>
    </submittedName>
</protein>
<comment type="caution">
    <text evidence="3">The sequence shown here is derived from an EMBL/GenBank/DDBJ whole genome shotgun (WGS) entry which is preliminary data.</text>
</comment>
<sequence length="287" mass="30728">MRDLRIAAIRLVCRNVARSARFYEEAFGCAPIEAMDPERAAAPVIGLGAERLQLVAATKGPERADPEGEDGGAAPSNASTFQHCAIIVSRMEAAMEKLSAVDGWTAISVAGPERLPKASGGATAFKFRDPDGHPLEFLEFPEDAVPERWRDKMADGPCLGIDHSAITVANVDRSIAFYQALGFRLAGRQRNEGAEQGRMDGLGPFALCDVVTLKPPGDGAPHLELLGYGDPAVVETRVADGSPLATTLLLEGMVPRHGLLRDPDGHRLQPMTGRRRMDAVARLCSPK</sequence>
<name>A0ABS4BMZ9_9HYPH</name>
<dbReference type="RefSeq" id="WP_209597093.1">
    <property type="nucleotide sequence ID" value="NZ_JAGJCF010000021.1"/>
</dbReference>
<proteinExistence type="predicted"/>
<dbReference type="InterPro" id="IPR029068">
    <property type="entry name" value="Glyas_Bleomycin-R_OHBP_Dase"/>
</dbReference>
<dbReference type="Gene3D" id="3.10.180.10">
    <property type="entry name" value="2,3-Dihydroxybiphenyl 1,2-Dioxygenase, domain 1"/>
    <property type="match status" value="2"/>
</dbReference>
<reference evidence="3 4" key="1">
    <citation type="submission" date="2021-04" db="EMBL/GenBank/DDBJ databases">
        <title>Whole genome sequence of Jiella sp. KSK16Y-1.</title>
        <authorList>
            <person name="Tuo L."/>
        </authorList>
    </citation>
    <scope>NUCLEOTIDE SEQUENCE [LARGE SCALE GENOMIC DNA]</scope>
    <source>
        <strain evidence="3 4">KSK16Y-1</strain>
    </source>
</reference>
<dbReference type="InterPro" id="IPR051785">
    <property type="entry name" value="MMCE/EMCE_epimerase"/>
</dbReference>
<accession>A0ABS4BMZ9</accession>
<feature type="domain" description="VOC" evidence="2">
    <location>
        <begin position="160"/>
        <end position="273"/>
    </location>
</feature>
<evidence type="ECO:0000259" key="2">
    <source>
        <dbReference type="PROSITE" id="PS51819"/>
    </source>
</evidence>
<evidence type="ECO:0000313" key="3">
    <source>
        <dbReference type="EMBL" id="MBP0617887.1"/>
    </source>
</evidence>
<organism evidence="3 4">
    <name type="scientific">Jiella mangrovi</name>
    <dbReference type="NCBI Taxonomy" id="2821407"/>
    <lineage>
        <taxon>Bacteria</taxon>
        <taxon>Pseudomonadati</taxon>
        <taxon>Pseudomonadota</taxon>
        <taxon>Alphaproteobacteria</taxon>
        <taxon>Hyphomicrobiales</taxon>
        <taxon>Aurantimonadaceae</taxon>
        <taxon>Jiella</taxon>
    </lineage>
</organism>
<dbReference type="Proteomes" id="UP000678276">
    <property type="component" value="Unassembled WGS sequence"/>
</dbReference>
<dbReference type="InterPro" id="IPR004360">
    <property type="entry name" value="Glyas_Fos-R_dOase_dom"/>
</dbReference>
<evidence type="ECO:0000256" key="1">
    <source>
        <dbReference type="ARBA" id="ARBA00022723"/>
    </source>
</evidence>